<dbReference type="GO" id="GO:0005525">
    <property type="term" value="F:GTP binding"/>
    <property type="evidence" value="ECO:0007669"/>
    <property type="project" value="InterPro"/>
</dbReference>
<dbReference type="SMART" id="SM00175">
    <property type="entry name" value="RAB"/>
    <property type="match status" value="1"/>
</dbReference>
<dbReference type="Pfam" id="PF00071">
    <property type="entry name" value="Ras"/>
    <property type="match status" value="1"/>
</dbReference>
<organism evidence="3 4">
    <name type="scientific">Chrysochromulina tobinii</name>
    <dbReference type="NCBI Taxonomy" id="1460289"/>
    <lineage>
        <taxon>Eukaryota</taxon>
        <taxon>Haptista</taxon>
        <taxon>Haptophyta</taxon>
        <taxon>Prymnesiophyceae</taxon>
        <taxon>Prymnesiales</taxon>
        <taxon>Chrysochromulinaceae</taxon>
        <taxon>Chrysochromulina</taxon>
    </lineage>
</organism>
<comment type="caution">
    <text evidence="3">The sequence shown here is derived from an EMBL/GenBank/DDBJ whole genome shotgun (WGS) entry which is preliminary data.</text>
</comment>
<reference evidence="4" key="1">
    <citation type="journal article" date="2015" name="PLoS Genet.">
        <title>Genome Sequence and Transcriptome Analyses of Chrysochromulina tobin: Metabolic Tools for Enhanced Algal Fitness in the Prominent Order Prymnesiales (Haptophyceae).</title>
        <authorList>
            <person name="Hovde B.T."/>
            <person name="Deodato C.R."/>
            <person name="Hunsperger H.M."/>
            <person name="Ryken S.A."/>
            <person name="Yost W."/>
            <person name="Jha R.K."/>
            <person name="Patterson J."/>
            <person name="Monnat R.J. Jr."/>
            <person name="Barlow S.B."/>
            <person name="Starkenburg S.R."/>
            <person name="Cattolico R.A."/>
        </authorList>
    </citation>
    <scope>NUCLEOTIDE SEQUENCE</scope>
    <source>
        <strain evidence="4">CCMP291</strain>
    </source>
</reference>
<dbReference type="InterPro" id="IPR001806">
    <property type="entry name" value="Small_GTPase"/>
</dbReference>
<keyword evidence="1" id="KW-0547">Nucleotide-binding</keyword>
<evidence type="ECO:0000256" key="2">
    <source>
        <dbReference type="SAM" id="MobiDB-lite"/>
    </source>
</evidence>
<dbReference type="InterPro" id="IPR027417">
    <property type="entry name" value="P-loop_NTPase"/>
</dbReference>
<dbReference type="AlphaFoldDB" id="A0A0M0JM49"/>
<dbReference type="Proteomes" id="UP000037460">
    <property type="component" value="Unassembled WGS sequence"/>
</dbReference>
<keyword evidence="4" id="KW-1185">Reference proteome</keyword>
<protein>
    <submittedName>
        <fullName evidence="3">Septum-promoting gtp-binding protein 1</fullName>
    </submittedName>
</protein>
<name>A0A0M0JM49_9EUKA</name>
<feature type="region of interest" description="Disordered" evidence="2">
    <location>
        <begin position="177"/>
        <end position="200"/>
    </location>
</feature>
<dbReference type="OrthoDB" id="6585768at2759"/>
<gene>
    <name evidence="3" type="ORF">Ctob_001326</name>
</gene>
<dbReference type="EMBL" id="JWZX01002689">
    <property type="protein sequence ID" value="KOO27651.1"/>
    <property type="molecule type" value="Genomic_DNA"/>
</dbReference>
<dbReference type="Gene3D" id="3.40.50.300">
    <property type="entry name" value="P-loop containing nucleotide triphosphate hydrolases"/>
    <property type="match status" value="1"/>
</dbReference>
<evidence type="ECO:0000313" key="4">
    <source>
        <dbReference type="Proteomes" id="UP000037460"/>
    </source>
</evidence>
<dbReference type="PROSITE" id="PS51419">
    <property type="entry name" value="RAB"/>
    <property type="match status" value="1"/>
</dbReference>
<evidence type="ECO:0000313" key="3">
    <source>
        <dbReference type="EMBL" id="KOO27651.1"/>
    </source>
</evidence>
<evidence type="ECO:0000256" key="1">
    <source>
        <dbReference type="ARBA" id="ARBA00022741"/>
    </source>
</evidence>
<proteinExistence type="predicted"/>
<sequence length="200" mass="22232">MQRFCEGNFDETQLQTQGVNFMERIVSLGDQEVTFSLWDIGGHIESEAMLPLVCNDAAALLLLFDLTRPKTLDAIREWHRKARALNKCAMPFLVGCKYDQLLEQPVDEHAHIIKVSRRFAEAISAPLIFCAPSVPINVSNVFKVILISLFGLAPAVKQLRDPGEPCVMYEPPQPQIGDEGAVSGANPRTPRIPRGMFDSV</sequence>
<dbReference type="SUPFAM" id="SSF52540">
    <property type="entry name" value="P-loop containing nucleoside triphosphate hydrolases"/>
    <property type="match status" value="1"/>
</dbReference>
<dbReference type="GO" id="GO:0003924">
    <property type="term" value="F:GTPase activity"/>
    <property type="evidence" value="ECO:0007669"/>
    <property type="project" value="InterPro"/>
</dbReference>
<accession>A0A0M0JM49</accession>
<dbReference type="PANTHER" id="PTHR47978">
    <property type="match status" value="1"/>
</dbReference>